<reference evidence="1 2" key="1">
    <citation type="journal article" date="2023" name="Microb. Genom.">
        <title>Mesoterricola silvestris gen. nov., sp. nov., Mesoterricola sediminis sp. nov., Geothrix oryzae sp. nov., Geothrix edaphica sp. nov., Geothrix rubra sp. nov., and Geothrix limicola sp. nov., six novel members of Acidobacteriota isolated from soils.</title>
        <authorList>
            <person name="Weisberg A.J."/>
            <person name="Pearce E."/>
            <person name="Kramer C.G."/>
            <person name="Chang J.H."/>
            <person name="Clarke C.R."/>
        </authorList>
    </citation>
    <scope>NUCLEOTIDE SEQUENCE [LARGE SCALE GENOMIC DNA]</scope>
    <source>
        <strain evidence="1 2">NRRL_B-2795</strain>
    </source>
</reference>
<accession>A0ABU4KZ49</accession>
<dbReference type="Proteomes" id="UP001271723">
    <property type="component" value="Unassembled WGS sequence"/>
</dbReference>
<proteinExistence type="predicted"/>
<evidence type="ECO:0000313" key="1">
    <source>
        <dbReference type="EMBL" id="MDX2908613.1"/>
    </source>
</evidence>
<evidence type="ECO:0000313" key="2">
    <source>
        <dbReference type="Proteomes" id="UP001271723"/>
    </source>
</evidence>
<gene>
    <name evidence="1" type="ORF">PV517_07845</name>
</gene>
<name>A0ABU4KZ49_9ACTN</name>
<protein>
    <submittedName>
        <fullName evidence="1">Uncharacterized protein</fullName>
    </submittedName>
</protein>
<keyword evidence="2" id="KW-1185">Reference proteome</keyword>
<organism evidence="1 2">
    <name type="scientific">Streptomyces griseiscabiei</name>
    <dbReference type="NCBI Taxonomy" id="2993540"/>
    <lineage>
        <taxon>Bacteria</taxon>
        <taxon>Bacillati</taxon>
        <taxon>Actinomycetota</taxon>
        <taxon>Actinomycetes</taxon>
        <taxon>Kitasatosporales</taxon>
        <taxon>Streptomycetaceae</taxon>
        <taxon>Streptomyces</taxon>
    </lineage>
</organism>
<sequence length="179" mass="18187">MNSGSEVVTGADVIGAALHLLALRGELGPTDAERVEHELPGHLERYRADPVTVDQLAGGRGGLMTTGLVTTVLTEPLVVAVVATLIGEGVKAGARAVNGRLGRRRASRQRRLAAALGEPAQPFEAQDLGWLRGHVSARIEAIGCPPEQAAAVADAVATAWIARGRGTAPGGAEPGGGTG</sequence>
<dbReference type="RefSeq" id="WP_267299490.1">
    <property type="nucleotide sequence ID" value="NZ_JAGJBZ010000002.1"/>
</dbReference>
<comment type="caution">
    <text evidence="1">The sequence shown here is derived from an EMBL/GenBank/DDBJ whole genome shotgun (WGS) entry which is preliminary data.</text>
</comment>
<dbReference type="EMBL" id="JARAVY010000002">
    <property type="protein sequence ID" value="MDX2908613.1"/>
    <property type="molecule type" value="Genomic_DNA"/>
</dbReference>